<protein>
    <submittedName>
        <fullName evidence="1">Uncharacterized protein</fullName>
    </submittedName>
</protein>
<dbReference type="EMBL" id="AZST01001330">
    <property type="protein sequence ID" value="KEP46018.1"/>
    <property type="molecule type" value="Genomic_DNA"/>
</dbReference>
<evidence type="ECO:0000313" key="2">
    <source>
        <dbReference type="Proteomes" id="UP000027456"/>
    </source>
</evidence>
<reference evidence="1 2" key="1">
    <citation type="submission" date="2013-12" db="EMBL/GenBank/DDBJ databases">
        <authorList>
            <person name="Cubeta M."/>
            <person name="Pakala S."/>
            <person name="Fedorova N."/>
            <person name="Thomas E."/>
            <person name="Dean R."/>
            <person name="Jabaji S."/>
            <person name="Neate S."/>
            <person name="Toda T."/>
            <person name="Tavantzis S."/>
            <person name="Vilgalys R."/>
            <person name="Bharathan N."/>
            <person name="Pakala S."/>
            <person name="Losada L.S."/>
            <person name="Zafar N."/>
            <person name="Nierman W."/>
        </authorList>
    </citation>
    <scope>NUCLEOTIDE SEQUENCE [LARGE SCALE GENOMIC DNA]</scope>
    <source>
        <strain evidence="1 2">123E</strain>
    </source>
</reference>
<gene>
    <name evidence="1" type="ORF">V565_223810</name>
</gene>
<evidence type="ECO:0000313" key="1">
    <source>
        <dbReference type="EMBL" id="KEP46018.1"/>
    </source>
</evidence>
<dbReference type="HOGENOM" id="CLU_2020835_0_0_1"/>
<dbReference type="AlphaFoldDB" id="A0A074RMS2"/>
<organism evidence="1 2">
    <name type="scientific">Rhizoctonia solani 123E</name>
    <dbReference type="NCBI Taxonomy" id="1423351"/>
    <lineage>
        <taxon>Eukaryota</taxon>
        <taxon>Fungi</taxon>
        <taxon>Dikarya</taxon>
        <taxon>Basidiomycota</taxon>
        <taxon>Agaricomycotina</taxon>
        <taxon>Agaricomycetes</taxon>
        <taxon>Cantharellales</taxon>
        <taxon>Ceratobasidiaceae</taxon>
        <taxon>Rhizoctonia</taxon>
    </lineage>
</organism>
<proteinExistence type="predicted"/>
<comment type="caution">
    <text evidence="1">The sequence shown here is derived from an EMBL/GenBank/DDBJ whole genome shotgun (WGS) entry which is preliminary data.</text>
</comment>
<keyword evidence="2" id="KW-1185">Reference proteome</keyword>
<feature type="non-terminal residue" evidence="1">
    <location>
        <position position="123"/>
    </location>
</feature>
<dbReference type="Proteomes" id="UP000027456">
    <property type="component" value="Unassembled WGS sequence"/>
</dbReference>
<accession>A0A074RMS2</accession>
<sequence length="123" mass="13822">MSTTHCPYCNRPVVDVSRLDAHYAHTSCGGINKKIRKDIALESLSDNGLNPQQENVAIHSMPQDVSSSKRELGSIDEVLINEDIAVHMHRHRSPCEQEPLEFIDEALMNNDLPDEEMGDIEVE</sequence>
<name>A0A074RMS2_9AGAM</name>